<dbReference type="PANTHER" id="PTHR20917">
    <property type="entry name" value="PNAS-RELATED"/>
    <property type="match status" value="1"/>
</dbReference>
<sequence length="114" mass="12463">MIGLSNRNLLGEDCMDCSFIFLYILCTMFIRQNIQQLLGFALSRAASKHGGGYQNRRNLNNQPNVGVARGKTAGFPSSINVESSKPLKTCQLFADILKAVIVLLLLLATSIVCL</sequence>
<evidence type="ECO:0000256" key="9">
    <source>
        <dbReference type="ARBA" id="ARBA00022989"/>
    </source>
</evidence>
<dbReference type="InterPro" id="IPR008559">
    <property type="entry name" value="TMCO1"/>
</dbReference>
<dbReference type="Proteomes" id="UP000091820">
    <property type="component" value="Unassembled WGS sequence"/>
</dbReference>
<keyword evidence="11" id="KW-0406">Ion transport</keyword>
<reference evidence="14" key="2">
    <citation type="submission" date="2020-05" db="UniProtKB">
        <authorList>
            <consortium name="EnsemblMetazoa"/>
        </authorList>
    </citation>
    <scope>IDENTIFICATION</scope>
    <source>
        <strain evidence="14">IAEA</strain>
    </source>
</reference>
<keyword evidence="4" id="KW-0109">Calcium transport</keyword>
<dbReference type="GO" id="GO:0005789">
    <property type="term" value="C:endoplasmic reticulum membrane"/>
    <property type="evidence" value="ECO:0007669"/>
    <property type="project" value="UniProtKB-SubCell"/>
</dbReference>
<reference evidence="15" key="1">
    <citation type="submission" date="2014-03" db="EMBL/GenBank/DDBJ databases">
        <authorList>
            <person name="Aksoy S."/>
            <person name="Warren W."/>
            <person name="Wilson R.K."/>
        </authorList>
    </citation>
    <scope>NUCLEOTIDE SEQUENCE [LARGE SCALE GENOMIC DNA]</scope>
    <source>
        <strain evidence="15">IAEA</strain>
    </source>
</reference>
<evidence type="ECO:0000256" key="1">
    <source>
        <dbReference type="ARBA" id="ARBA00004477"/>
    </source>
</evidence>
<dbReference type="AlphaFoldDB" id="A0A1A9W9Y2"/>
<keyword evidence="12" id="KW-0472">Membrane</keyword>
<comment type="similarity">
    <text evidence="2">Belongs to the TMCO1 family.</text>
</comment>
<keyword evidence="10" id="KW-0175">Coiled coil</keyword>
<evidence type="ECO:0000313" key="14">
    <source>
        <dbReference type="EnsemblMetazoa" id="GBRI011705-PA"/>
    </source>
</evidence>
<evidence type="ECO:0000256" key="8">
    <source>
        <dbReference type="ARBA" id="ARBA00022837"/>
    </source>
</evidence>
<evidence type="ECO:0000256" key="10">
    <source>
        <dbReference type="ARBA" id="ARBA00023054"/>
    </source>
</evidence>
<dbReference type="VEuPathDB" id="VectorBase:GBRI011705"/>
<dbReference type="EnsemblMetazoa" id="GBRI011705-RA">
    <property type="protein sequence ID" value="GBRI011705-PA"/>
    <property type="gene ID" value="GBRI011705"/>
</dbReference>
<dbReference type="STRING" id="37001.A0A1A9W9Y2"/>
<keyword evidence="15" id="KW-1185">Reference proteome</keyword>
<evidence type="ECO:0000256" key="13">
    <source>
        <dbReference type="ARBA" id="ARBA00023303"/>
    </source>
</evidence>
<evidence type="ECO:0000256" key="7">
    <source>
        <dbReference type="ARBA" id="ARBA00022824"/>
    </source>
</evidence>
<keyword evidence="13" id="KW-0407">Ion channel</keyword>
<proteinExistence type="inferred from homology"/>
<evidence type="ECO:0000256" key="6">
    <source>
        <dbReference type="ARBA" id="ARBA00022692"/>
    </source>
</evidence>
<evidence type="ECO:0000256" key="11">
    <source>
        <dbReference type="ARBA" id="ARBA00023065"/>
    </source>
</evidence>
<keyword evidence="7" id="KW-0256">Endoplasmic reticulum</keyword>
<dbReference type="PANTHER" id="PTHR20917:SF0">
    <property type="entry name" value="CALCIUM LOAD-ACTIVATED CALCIUM CHANNEL"/>
    <property type="match status" value="1"/>
</dbReference>
<keyword evidence="6" id="KW-0812">Transmembrane</keyword>
<evidence type="ECO:0000256" key="3">
    <source>
        <dbReference type="ARBA" id="ARBA00022448"/>
    </source>
</evidence>
<evidence type="ECO:0000256" key="5">
    <source>
        <dbReference type="ARBA" id="ARBA00022673"/>
    </source>
</evidence>
<keyword evidence="9" id="KW-1133">Transmembrane helix</keyword>
<dbReference type="Pfam" id="PF01956">
    <property type="entry name" value="EMC3_TMCO1"/>
    <property type="match status" value="1"/>
</dbReference>
<name>A0A1A9W9Y2_9MUSC</name>
<accession>A0A1A9W9Y2</accession>
<protein>
    <submittedName>
        <fullName evidence="14">Uncharacterized protein</fullName>
    </submittedName>
</protein>
<keyword evidence="5" id="KW-0107">Calcium channel</keyword>
<dbReference type="InterPro" id="IPR002809">
    <property type="entry name" value="EMC3/TMCO1"/>
</dbReference>
<organism evidence="14 15">
    <name type="scientific">Glossina brevipalpis</name>
    <dbReference type="NCBI Taxonomy" id="37001"/>
    <lineage>
        <taxon>Eukaryota</taxon>
        <taxon>Metazoa</taxon>
        <taxon>Ecdysozoa</taxon>
        <taxon>Arthropoda</taxon>
        <taxon>Hexapoda</taxon>
        <taxon>Insecta</taxon>
        <taxon>Pterygota</taxon>
        <taxon>Neoptera</taxon>
        <taxon>Endopterygota</taxon>
        <taxon>Diptera</taxon>
        <taxon>Brachycera</taxon>
        <taxon>Muscomorpha</taxon>
        <taxon>Hippoboscoidea</taxon>
        <taxon>Glossinidae</taxon>
        <taxon>Glossina</taxon>
    </lineage>
</organism>
<evidence type="ECO:0000256" key="2">
    <source>
        <dbReference type="ARBA" id="ARBA00006537"/>
    </source>
</evidence>
<keyword evidence="8" id="KW-0106">Calcium</keyword>
<dbReference type="GO" id="GO:0032469">
    <property type="term" value="P:endoplasmic reticulum calcium ion homeostasis"/>
    <property type="evidence" value="ECO:0007669"/>
    <property type="project" value="InterPro"/>
</dbReference>
<keyword evidence="3" id="KW-0813">Transport</keyword>
<comment type="subcellular location">
    <subcellularLocation>
        <location evidence="1">Endoplasmic reticulum membrane</location>
        <topology evidence="1">Multi-pass membrane protein</topology>
    </subcellularLocation>
</comment>
<evidence type="ECO:0000256" key="12">
    <source>
        <dbReference type="ARBA" id="ARBA00023136"/>
    </source>
</evidence>
<dbReference type="GO" id="GO:0005262">
    <property type="term" value="F:calcium channel activity"/>
    <property type="evidence" value="ECO:0007669"/>
    <property type="project" value="UniProtKB-KW"/>
</dbReference>
<evidence type="ECO:0000313" key="15">
    <source>
        <dbReference type="Proteomes" id="UP000091820"/>
    </source>
</evidence>
<evidence type="ECO:0000256" key="4">
    <source>
        <dbReference type="ARBA" id="ARBA00022568"/>
    </source>
</evidence>